<dbReference type="InterPro" id="IPR023214">
    <property type="entry name" value="HAD_sf"/>
</dbReference>
<dbReference type="OMA" id="CETDIKF"/>
<gene>
    <name evidence="9" type="ORF">K437DRAFT_259524</name>
</gene>
<evidence type="ECO:0000256" key="4">
    <source>
        <dbReference type="ARBA" id="ARBA00069197"/>
    </source>
</evidence>
<dbReference type="InterPro" id="IPR036412">
    <property type="entry name" value="HAD-like_sf"/>
</dbReference>
<dbReference type="EMBL" id="JMSN01000124">
    <property type="protein sequence ID" value="KDN38086.1"/>
    <property type="molecule type" value="Genomic_DNA"/>
</dbReference>
<dbReference type="InterPro" id="IPR006357">
    <property type="entry name" value="HAD-SF_hydro_IIA"/>
</dbReference>
<evidence type="ECO:0000313" key="10">
    <source>
        <dbReference type="Proteomes" id="UP000027361"/>
    </source>
</evidence>
<dbReference type="GO" id="GO:0008967">
    <property type="term" value="F:phosphoglycolate phosphatase activity"/>
    <property type="evidence" value="ECO:0007669"/>
    <property type="project" value="TreeGrafter"/>
</dbReference>
<feature type="binding site" evidence="7">
    <location>
        <position position="242"/>
    </location>
    <ligand>
        <name>substrate</name>
    </ligand>
</feature>
<dbReference type="EC" id="3.1.3.41" evidence="3 5"/>
<feature type="binding site" evidence="8">
    <location>
        <position position="31"/>
    </location>
    <ligand>
        <name>Mg(2+)</name>
        <dbReference type="ChEBI" id="CHEBI:18420"/>
    </ligand>
</feature>
<feature type="binding site" evidence="8">
    <location>
        <position position="267"/>
    </location>
    <ligand>
        <name>Mg(2+)</name>
        <dbReference type="ChEBI" id="CHEBI:18420"/>
    </ligand>
</feature>
<dbReference type="PANTHER" id="PTHR19288">
    <property type="entry name" value="4-NITROPHENYLPHOSPHATASE-RELATED"/>
    <property type="match status" value="1"/>
</dbReference>
<proteinExistence type="predicted"/>
<dbReference type="GO" id="GO:0005737">
    <property type="term" value="C:cytoplasm"/>
    <property type="evidence" value="ECO:0007669"/>
    <property type="project" value="TreeGrafter"/>
</dbReference>
<sequence length="319" mass="34697">MAGPSPYQYLDSQEQYAAILDKYDTFLFDCDGVIWSGDDLIPGAKSVLAKLRKRGKQVVFVTNNASKSRMAYLKKFEKLTIQAELCEVFSSSYAAAVYISKVLDLPKDRKVYVIGMEGIEEELKAVGLDYCGGTDPADKHFLPSMDFSLLNSERSLDHSVGAVLCGFDMHINYLKLAKAFKYITRDGADGPVRANETGGGCHFLLTNDDSTFPARGGPWPGSGALSAPLLFASGRAPIIIGKPNKPMLDCIEAVTHFDKSRAIFVGDRLNTDIQFGINGGIDTMLVLTGISKRSEIDASDAKTIPTYCVDSLGSFDVLQ</sequence>
<feature type="active site" description="Nucleophile" evidence="6">
    <location>
        <position position="29"/>
    </location>
</feature>
<dbReference type="GO" id="GO:0004035">
    <property type="term" value="F:alkaline phosphatase activity"/>
    <property type="evidence" value="ECO:0007669"/>
    <property type="project" value="TreeGrafter"/>
</dbReference>
<dbReference type="GeneID" id="25265300"/>
<dbReference type="Gene3D" id="3.40.50.1000">
    <property type="entry name" value="HAD superfamily/HAD-like"/>
    <property type="match status" value="2"/>
</dbReference>
<accession>A0A066V9B2</accession>
<feature type="binding site" evidence="8">
    <location>
        <position position="29"/>
    </location>
    <ligand>
        <name>Mg(2+)</name>
        <dbReference type="ChEBI" id="CHEBI:18420"/>
    </ligand>
</feature>
<dbReference type="AlphaFoldDB" id="A0A066V9B2"/>
<dbReference type="NCBIfam" id="TIGR01452">
    <property type="entry name" value="PGP_euk"/>
    <property type="match status" value="1"/>
</dbReference>
<dbReference type="Pfam" id="PF13344">
    <property type="entry name" value="Hydrolase_6"/>
    <property type="match status" value="1"/>
</dbReference>
<dbReference type="NCBIfam" id="TIGR01460">
    <property type="entry name" value="HAD-SF-IIA"/>
    <property type="match status" value="1"/>
</dbReference>
<keyword evidence="10" id="KW-1185">Reference proteome</keyword>
<keyword evidence="8" id="KW-0460">Magnesium</keyword>
<comment type="caution">
    <text evidence="9">The sequence shown here is derived from an EMBL/GenBank/DDBJ whole genome shotgun (WGS) entry which is preliminary data.</text>
</comment>
<keyword evidence="8" id="KW-0479">Metal-binding</keyword>
<dbReference type="Pfam" id="PF13242">
    <property type="entry name" value="Hydrolase_like"/>
    <property type="match status" value="1"/>
</dbReference>
<dbReference type="PANTHER" id="PTHR19288:SF46">
    <property type="entry name" value="HALOACID DEHALOGENASE-LIKE HYDROLASE DOMAIN-CONTAINING PROTEIN 2"/>
    <property type="match status" value="1"/>
</dbReference>
<dbReference type="STRING" id="1037660.A0A066V9B2"/>
<dbReference type="PIRSF" id="PIRSF000915">
    <property type="entry name" value="PGP-type_phosphatase"/>
    <property type="match status" value="1"/>
</dbReference>
<organism evidence="9 10">
    <name type="scientific">Tilletiaria anomala (strain ATCC 24038 / CBS 436.72 / UBC 951)</name>
    <dbReference type="NCBI Taxonomy" id="1037660"/>
    <lineage>
        <taxon>Eukaryota</taxon>
        <taxon>Fungi</taxon>
        <taxon>Dikarya</taxon>
        <taxon>Basidiomycota</taxon>
        <taxon>Ustilaginomycotina</taxon>
        <taxon>Exobasidiomycetes</taxon>
        <taxon>Georgefischeriales</taxon>
        <taxon>Tilletiariaceae</taxon>
        <taxon>Tilletiaria</taxon>
    </lineage>
</organism>
<evidence type="ECO:0000256" key="3">
    <source>
        <dbReference type="ARBA" id="ARBA00066659"/>
    </source>
</evidence>
<dbReference type="GO" id="GO:0046872">
    <property type="term" value="F:metal ion binding"/>
    <property type="evidence" value="ECO:0007669"/>
    <property type="project" value="UniProtKB-KW"/>
</dbReference>
<dbReference type="OrthoDB" id="413953at2759"/>
<evidence type="ECO:0000313" key="9">
    <source>
        <dbReference type="EMBL" id="KDN38086.1"/>
    </source>
</evidence>
<evidence type="ECO:0000256" key="1">
    <source>
        <dbReference type="ARBA" id="ARBA00022801"/>
    </source>
</evidence>
<protein>
    <recommendedName>
        <fullName evidence="4 5">4-nitrophenylphosphatase</fullName>
        <shortName evidence="5">PNPPase</shortName>
        <ecNumber evidence="3 5">3.1.3.41</ecNumber>
    </recommendedName>
</protein>
<feature type="active site" description="Proton donor" evidence="6">
    <location>
        <position position="31"/>
    </location>
</feature>
<comment type="catalytic activity">
    <reaction evidence="2 5">
        <text>4-nitrophenyl phosphate + H2O = 4-nitrophenol + phosphate + H(+)</text>
        <dbReference type="Rhea" id="RHEA:21664"/>
        <dbReference type="ChEBI" id="CHEBI:15377"/>
        <dbReference type="ChEBI" id="CHEBI:15378"/>
        <dbReference type="ChEBI" id="CHEBI:43474"/>
        <dbReference type="ChEBI" id="CHEBI:57917"/>
        <dbReference type="ChEBI" id="CHEBI:61146"/>
        <dbReference type="EC" id="3.1.3.41"/>
    </reaction>
</comment>
<evidence type="ECO:0000256" key="8">
    <source>
        <dbReference type="PIRSR" id="PIRSR000915-3"/>
    </source>
</evidence>
<reference evidence="9 10" key="1">
    <citation type="submission" date="2014-05" db="EMBL/GenBank/DDBJ databases">
        <title>Draft genome sequence of a rare smut relative, Tilletiaria anomala UBC 951.</title>
        <authorList>
            <consortium name="DOE Joint Genome Institute"/>
            <person name="Toome M."/>
            <person name="Kuo A."/>
            <person name="Henrissat B."/>
            <person name="Lipzen A."/>
            <person name="Tritt A."/>
            <person name="Yoshinaga Y."/>
            <person name="Zane M."/>
            <person name="Barry K."/>
            <person name="Grigoriev I.V."/>
            <person name="Spatafora J.W."/>
            <person name="Aimea M.C."/>
        </authorList>
    </citation>
    <scope>NUCLEOTIDE SEQUENCE [LARGE SCALE GENOMIC DNA]</scope>
    <source>
        <strain evidence="9 10">UBC 951</strain>
    </source>
</reference>
<evidence type="ECO:0000256" key="2">
    <source>
        <dbReference type="ARBA" id="ARBA00050247"/>
    </source>
</evidence>
<evidence type="ECO:0000256" key="6">
    <source>
        <dbReference type="PIRSR" id="PIRSR000915-1"/>
    </source>
</evidence>
<comment type="cofactor">
    <cofactor evidence="8">
        <name>Mg(2+)</name>
        <dbReference type="ChEBI" id="CHEBI:18420"/>
    </cofactor>
    <text evidence="8">Divalent metal ions. Mg(2+) is the most effective.</text>
</comment>
<dbReference type="FunFam" id="3.40.50.1000:FF:000039">
    <property type="entry name" value="Phosphoglycolate phosphatase"/>
    <property type="match status" value="1"/>
</dbReference>
<dbReference type="Proteomes" id="UP000027361">
    <property type="component" value="Unassembled WGS sequence"/>
</dbReference>
<evidence type="ECO:0000256" key="5">
    <source>
        <dbReference type="PIRNR" id="PIRNR000915"/>
    </source>
</evidence>
<dbReference type="RefSeq" id="XP_013240595.1">
    <property type="nucleotide sequence ID" value="XM_013385141.1"/>
</dbReference>
<dbReference type="FunCoup" id="A0A066V9B2">
    <property type="interactions" value="24"/>
</dbReference>
<evidence type="ECO:0000256" key="7">
    <source>
        <dbReference type="PIRSR" id="PIRSR000915-2"/>
    </source>
</evidence>
<dbReference type="InParanoid" id="A0A066V9B2"/>
<dbReference type="SUPFAM" id="SSF56784">
    <property type="entry name" value="HAD-like"/>
    <property type="match status" value="1"/>
</dbReference>
<dbReference type="InterPro" id="IPR006349">
    <property type="entry name" value="PGP_euk"/>
</dbReference>
<keyword evidence="1 5" id="KW-0378">Hydrolase</keyword>
<dbReference type="HOGENOM" id="CLU_043473_0_0_1"/>
<name>A0A066V9B2_TILAU</name>